<dbReference type="AlphaFoldDB" id="A0A1T4V7W1"/>
<organism evidence="6 7">
    <name type="scientific">Eubacterium uniforme</name>
    <dbReference type="NCBI Taxonomy" id="39495"/>
    <lineage>
        <taxon>Bacteria</taxon>
        <taxon>Bacillati</taxon>
        <taxon>Bacillota</taxon>
        <taxon>Clostridia</taxon>
        <taxon>Eubacteriales</taxon>
        <taxon>Eubacteriaceae</taxon>
        <taxon>Eubacterium</taxon>
    </lineage>
</organism>
<dbReference type="STRING" id="39495.SAMN02745111_00355"/>
<dbReference type="GO" id="GO:0006796">
    <property type="term" value="P:phosphate-containing compound metabolic process"/>
    <property type="evidence" value="ECO:0007669"/>
    <property type="project" value="InterPro"/>
</dbReference>
<keyword evidence="3" id="KW-0479">Metal-binding</keyword>
<protein>
    <recommendedName>
        <fullName evidence="2">inorganic diphosphatase</fullName>
        <ecNumber evidence="2">3.6.1.1</ecNumber>
    </recommendedName>
</protein>
<dbReference type="RefSeq" id="WP_078765249.1">
    <property type="nucleotide sequence ID" value="NZ_FUXZ01000003.1"/>
</dbReference>
<reference evidence="6 7" key="1">
    <citation type="submission" date="2017-02" db="EMBL/GenBank/DDBJ databases">
        <authorList>
            <person name="Peterson S.W."/>
        </authorList>
    </citation>
    <scope>NUCLEOTIDE SEQUENCE [LARGE SCALE GENOMIC DNA]</scope>
    <source>
        <strain evidence="6 7">ATCC 35992</strain>
    </source>
</reference>
<evidence type="ECO:0000313" key="6">
    <source>
        <dbReference type="EMBL" id="SKA61034.1"/>
    </source>
</evidence>
<gene>
    <name evidence="6" type="ORF">SAMN02745111_00355</name>
</gene>
<dbReference type="SUPFAM" id="SSF50324">
    <property type="entry name" value="Inorganic pyrophosphatase"/>
    <property type="match status" value="1"/>
</dbReference>
<dbReference type="Proteomes" id="UP000190814">
    <property type="component" value="Unassembled WGS sequence"/>
</dbReference>
<evidence type="ECO:0000256" key="3">
    <source>
        <dbReference type="ARBA" id="ARBA00022723"/>
    </source>
</evidence>
<comment type="cofactor">
    <cofactor evidence="1">
        <name>Mg(2+)</name>
        <dbReference type="ChEBI" id="CHEBI:18420"/>
    </cofactor>
</comment>
<accession>A0A1T4V7W1</accession>
<dbReference type="GO" id="GO:0005737">
    <property type="term" value="C:cytoplasm"/>
    <property type="evidence" value="ECO:0007669"/>
    <property type="project" value="InterPro"/>
</dbReference>
<dbReference type="EMBL" id="FUXZ01000003">
    <property type="protein sequence ID" value="SKA61034.1"/>
    <property type="molecule type" value="Genomic_DNA"/>
</dbReference>
<dbReference type="OrthoDB" id="9798247at2"/>
<dbReference type="GO" id="GO:0004427">
    <property type="term" value="F:inorganic diphosphate phosphatase activity"/>
    <property type="evidence" value="ECO:0007669"/>
    <property type="project" value="UniProtKB-EC"/>
</dbReference>
<dbReference type="Gene3D" id="3.90.80.10">
    <property type="entry name" value="Inorganic pyrophosphatase"/>
    <property type="match status" value="1"/>
</dbReference>
<dbReference type="GO" id="GO:0000287">
    <property type="term" value="F:magnesium ion binding"/>
    <property type="evidence" value="ECO:0007669"/>
    <property type="project" value="InterPro"/>
</dbReference>
<keyword evidence="7" id="KW-1185">Reference proteome</keyword>
<proteinExistence type="predicted"/>
<evidence type="ECO:0000256" key="4">
    <source>
        <dbReference type="ARBA" id="ARBA00022801"/>
    </source>
</evidence>
<evidence type="ECO:0000256" key="5">
    <source>
        <dbReference type="ARBA" id="ARBA00022842"/>
    </source>
</evidence>
<dbReference type="Pfam" id="PF00719">
    <property type="entry name" value="Pyrophosphatase"/>
    <property type="match status" value="1"/>
</dbReference>
<name>A0A1T4V7W1_9FIRM</name>
<dbReference type="InterPro" id="IPR036649">
    <property type="entry name" value="Pyrophosphatase_sf"/>
</dbReference>
<keyword evidence="4" id="KW-0378">Hydrolase</keyword>
<keyword evidence="5" id="KW-0460">Magnesium</keyword>
<evidence type="ECO:0000313" key="7">
    <source>
        <dbReference type="Proteomes" id="UP000190814"/>
    </source>
</evidence>
<dbReference type="EC" id="3.6.1.1" evidence="2"/>
<sequence length="107" mass="12322">MIGEFVKVTVDRPLGSYHPEYKDMYYPINYGYIEGIIAPDGEEQDAYILGVDEPLKVFKGKIIAIIRRSDDVEEKWVVAPEGAEYTADEIMKQVEFTEKFYDSTVIM</sequence>
<evidence type="ECO:0000256" key="2">
    <source>
        <dbReference type="ARBA" id="ARBA00012146"/>
    </source>
</evidence>
<evidence type="ECO:0000256" key="1">
    <source>
        <dbReference type="ARBA" id="ARBA00001946"/>
    </source>
</evidence>
<dbReference type="InterPro" id="IPR008162">
    <property type="entry name" value="Pyrophosphatase"/>
</dbReference>